<dbReference type="Gramene" id="Kaladp0010s0071.1.v1.1">
    <property type="protein sequence ID" value="Kaladp0010s0071.1.v1.1"/>
    <property type="gene ID" value="Kaladp0010s0071.v1.1"/>
</dbReference>
<proteinExistence type="predicted"/>
<reference evidence="2" key="1">
    <citation type="submission" date="2021-01" db="UniProtKB">
        <authorList>
            <consortium name="EnsemblPlants"/>
        </authorList>
    </citation>
    <scope>IDENTIFICATION</scope>
</reference>
<dbReference type="AlphaFoldDB" id="A0A7N0REH6"/>
<dbReference type="PANTHER" id="PTHR31008:SF16">
    <property type="entry name" value="TOLL-INTERLEUKIN-RESISTANCE (TIR) DOMAIN FAMILY PROTEIN"/>
    <property type="match status" value="1"/>
</dbReference>
<keyword evidence="3" id="KW-1185">Reference proteome</keyword>
<dbReference type="EnsemblPlants" id="Kaladp0010s0071.1.v1.1">
    <property type="protein sequence ID" value="Kaladp0010s0071.1.v1.1"/>
    <property type="gene ID" value="Kaladp0010s0071.v1.1"/>
</dbReference>
<evidence type="ECO:0000313" key="2">
    <source>
        <dbReference type="EnsemblPlants" id="Kaladp0010s0071.1.v1.1"/>
    </source>
</evidence>
<dbReference type="GO" id="GO:0007165">
    <property type="term" value="P:signal transduction"/>
    <property type="evidence" value="ECO:0007669"/>
    <property type="project" value="InterPro"/>
</dbReference>
<accession>A0A7N0REH6</accession>
<dbReference type="InterPro" id="IPR000157">
    <property type="entry name" value="TIR_dom"/>
</dbReference>
<dbReference type="SMART" id="SM00255">
    <property type="entry name" value="TIR"/>
    <property type="match status" value="1"/>
</dbReference>
<dbReference type="Proteomes" id="UP000594263">
    <property type="component" value="Unplaced"/>
</dbReference>
<sequence length="182" mass="20854">MPRSYASLSKGLIHRPRRGKPCDVFINHRGIDTKRSVAGLLWSHLRVTAGLNPFLDSKSMRPGDRLYDEINTAINESKLGVAVFSRRYCESYFCMHELTLMMQARKRLLPIFVDVKPSELRVCRTVEEACSGEEVKVFNWALKEARHIVGLTFDSSSMDWSSFLRKASDAVVKNLMEVEREN</sequence>
<organism evidence="2 3">
    <name type="scientific">Kalanchoe fedtschenkoi</name>
    <name type="common">Lavender scallops</name>
    <name type="synonym">South American air plant</name>
    <dbReference type="NCBI Taxonomy" id="63787"/>
    <lineage>
        <taxon>Eukaryota</taxon>
        <taxon>Viridiplantae</taxon>
        <taxon>Streptophyta</taxon>
        <taxon>Embryophyta</taxon>
        <taxon>Tracheophyta</taxon>
        <taxon>Spermatophyta</taxon>
        <taxon>Magnoliopsida</taxon>
        <taxon>eudicotyledons</taxon>
        <taxon>Gunneridae</taxon>
        <taxon>Pentapetalae</taxon>
        <taxon>Saxifragales</taxon>
        <taxon>Crassulaceae</taxon>
        <taxon>Kalanchoe</taxon>
    </lineage>
</organism>
<dbReference type="PANTHER" id="PTHR31008">
    <property type="entry name" value="COP1-INTERACTING PROTEIN-RELATED"/>
    <property type="match status" value="1"/>
</dbReference>
<evidence type="ECO:0000313" key="3">
    <source>
        <dbReference type="Proteomes" id="UP000594263"/>
    </source>
</evidence>
<dbReference type="InterPro" id="IPR035897">
    <property type="entry name" value="Toll_tir_struct_dom_sf"/>
</dbReference>
<dbReference type="Gene3D" id="3.40.50.10140">
    <property type="entry name" value="Toll/interleukin-1 receptor homology (TIR) domain"/>
    <property type="match status" value="1"/>
</dbReference>
<feature type="domain" description="TIR" evidence="1">
    <location>
        <begin position="20"/>
        <end position="171"/>
    </location>
</feature>
<dbReference type="PROSITE" id="PS50104">
    <property type="entry name" value="TIR"/>
    <property type="match status" value="1"/>
</dbReference>
<protein>
    <recommendedName>
        <fullName evidence="1">TIR domain-containing protein</fullName>
    </recommendedName>
</protein>
<name>A0A7N0REH6_KALFE</name>
<dbReference type="Pfam" id="PF01582">
    <property type="entry name" value="TIR"/>
    <property type="match status" value="1"/>
</dbReference>
<dbReference type="SUPFAM" id="SSF52200">
    <property type="entry name" value="Toll/Interleukin receptor TIR domain"/>
    <property type="match status" value="1"/>
</dbReference>
<evidence type="ECO:0000259" key="1">
    <source>
        <dbReference type="PROSITE" id="PS50104"/>
    </source>
</evidence>
<dbReference type="OMA" id="DIFINHC"/>